<dbReference type="GO" id="GO:0044780">
    <property type="term" value="P:bacterial-type flagellum assembly"/>
    <property type="evidence" value="ECO:0007669"/>
    <property type="project" value="InterPro"/>
</dbReference>
<feature type="coiled-coil region" evidence="2">
    <location>
        <begin position="15"/>
        <end position="70"/>
    </location>
</feature>
<organism evidence="3">
    <name type="scientific">mine drainage metagenome</name>
    <dbReference type="NCBI Taxonomy" id="410659"/>
    <lineage>
        <taxon>unclassified sequences</taxon>
        <taxon>metagenomes</taxon>
        <taxon>ecological metagenomes</taxon>
    </lineage>
</organism>
<dbReference type="Pfam" id="PF05130">
    <property type="entry name" value="FlgN"/>
    <property type="match status" value="1"/>
</dbReference>
<dbReference type="InterPro" id="IPR007809">
    <property type="entry name" value="FlgN-like"/>
</dbReference>
<gene>
    <name evidence="3" type="ORF">GALL_69940</name>
</gene>
<keyword evidence="2" id="KW-0175">Coiled coil</keyword>
<dbReference type="EMBL" id="MLJW01000020">
    <property type="protein sequence ID" value="OIR11501.1"/>
    <property type="molecule type" value="Genomic_DNA"/>
</dbReference>
<evidence type="ECO:0000256" key="1">
    <source>
        <dbReference type="ARBA" id="ARBA00022795"/>
    </source>
</evidence>
<protein>
    <submittedName>
        <fullName evidence="3">FlgN protein</fullName>
    </submittedName>
</protein>
<proteinExistence type="predicted"/>
<name>A0A1J5T5C9_9ZZZZ</name>
<accession>A0A1J5T5C9</accession>
<dbReference type="Gene3D" id="1.20.58.300">
    <property type="entry name" value="FlgN-like"/>
    <property type="match status" value="1"/>
</dbReference>
<dbReference type="AlphaFoldDB" id="A0A1J5T5C9"/>
<sequence>MTSQQTATNTTELLLSNLNDECEALRAFVVLLEDEQRALLGQHTEKLLPLSEAKIQLADKLSALARVRQQHLQAGGLDMAEWLKRNAAQGLPTWQETRRLAAHLQRLNQTNGELIQIKLRYNQQALGVLYGAAQSTAGLYGADGQPNQPSASRVLGSV</sequence>
<evidence type="ECO:0000313" key="3">
    <source>
        <dbReference type="EMBL" id="OIR11501.1"/>
    </source>
</evidence>
<evidence type="ECO:0000256" key="2">
    <source>
        <dbReference type="SAM" id="Coils"/>
    </source>
</evidence>
<reference evidence="3" key="1">
    <citation type="submission" date="2016-10" db="EMBL/GenBank/DDBJ databases">
        <title>Sequence of Gallionella enrichment culture.</title>
        <authorList>
            <person name="Poehlein A."/>
            <person name="Muehling M."/>
            <person name="Daniel R."/>
        </authorList>
    </citation>
    <scope>NUCLEOTIDE SEQUENCE</scope>
</reference>
<dbReference type="InterPro" id="IPR036679">
    <property type="entry name" value="FlgN-like_sf"/>
</dbReference>
<keyword evidence="1" id="KW-1005">Bacterial flagellum biogenesis</keyword>
<comment type="caution">
    <text evidence="3">The sequence shown here is derived from an EMBL/GenBank/DDBJ whole genome shotgun (WGS) entry which is preliminary data.</text>
</comment>
<dbReference type="SUPFAM" id="SSF140566">
    <property type="entry name" value="FlgN-like"/>
    <property type="match status" value="1"/>
</dbReference>